<evidence type="ECO:0000313" key="1">
    <source>
        <dbReference type="EMBL" id="MBY85096.1"/>
    </source>
</evidence>
<dbReference type="AlphaFoldDB" id="A0A2S2R514"/>
<evidence type="ECO:0008006" key="2">
    <source>
        <dbReference type="Google" id="ProtNLM"/>
    </source>
</evidence>
<accession>A0A2S2R514</accession>
<name>A0A2S2R514_9HEMI</name>
<sequence>MALCSECCCGNFRVEWPRETFPNKCRSLIKGKLVNSTISKLFDRSLQIIWPNGIKHDKILFLLNDSASYMVKTGKVITVFYSKMERVTCLTHALHKVTEEIGKIFPKVNQRISNCKKIFLRLLRECKYLC</sequence>
<protein>
    <recommendedName>
        <fullName evidence="2">DUF659 domain-containing protein</fullName>
    </recommendedName>
</protein>
<proteinExistence type="predicted"/>
<dbReference type="EMBL" id="GGMS01015893">
    <property type="protein sequence ID" value="MBY85096.1"/>
    <property type="molecule type" value="Transcribed_RNA"/>
</dbReference>
<reference evidence="1" key="1">
    <citation type="submission" date="2018-04" db="EMBL/GenBank/DDBJ databases">
        <title>Transcriptome assembly of Sipha flava.</title>
        <authorList>
            <person name="Scully E.D."/>
            <person name="Geib S.M."/>
            <person name="Palmer N.A."/>
            <person name="Koch K."/>
            <person name="Bradshaw J."/>
            <person name="Heng-Moss T."/>
            <person name="Sarath G."/>
        </authorList>
    </citation>
    <scope>NUCLEOTIDE SEQUENCE</scope>
</reference>
<organism evidence="1">
    <name type="scientific">Sipha flava</name>
    <name type="common">yellow sugarcane aphid</name>
    <dbReference type="NCBI Taxonomy" id="143950"/>
    <lineage>
        <taxon>Eukaryota</taxon>
        <taxon>Metazoa</taxon>
        <taxon>Ecdysozoa</taxon>
        <taxon>Arthropoda</taxon>
        <taxon>Hexapoda</taxon>
        <taxon>Insecta</taxon>
        <taxon>Pterygota</taxon>
        <taxon>Neoptera</taxon>
        <taxon>Paraneoptera</taxon>
        <taxon>Hemiptera</taxon>
        <taxon>Sternorrhyncha</taxon>
        <taxon>Aphidomorpha</taxon>
        <taxon>Aphidoidea</taxon>
        <taxon>Aphididae</taxon>
        <taxon>Sipha</taxon>
    </lineage>
</organism>
<gene>
    <name evidence="1" type="ORF">g.103196</name>
</gene>